<evidence type="ECO:0000313" key="1">
    <source>
        <dbReference type="EMBL" id="MDX8045609.1"/>
    </source>
</evidence>
<comment type="caution">
    <text evidence="1">The sequence shown here is derived from an EMBL/GenBank/DDBJ whole genome shotgun (WGS) entry which is preliminary data.</text>
</comment>
<evidence type="ECO:0000313" key="2">
    <source>
        <dbReference type="Proteomes" id="UP001277972"/>
    </source>
</evidence>
<protein>
    <submittedName>
        <fullName evidence="1">Polysaccharide deacetylase family protein</fullName>
    </submittedName>
</protein>
<reference evidence="1" key="1">
    <citation type="submission" date="2023-11" db="EMBL/GenBank/DDBJ databases">
        <title>Gracilibacillus pellucida a moderately halophilic bacterium isolated from saline soil in Xinjiang province.</title>
        <authorList>
            <person name="Zhang Z."/>
            <person name="Tan F."/>
            <person name="Wang Y."/>
            <person name="Xia M."/>
        </authorList>
    </citation>
    <scope>NUCLEOTIDE SEQUENCE</scope>
    <source>
        <strain evidence="1">S3-1-1</strain>
    </source>
</reference>
<name>A0ACC6M3S4_9BACI</name>
<organism evidence="1 2">
    <name type="scientific">Gracilibacillus pellucidus</name>
    <dbReference type="NCBI Taxonomy" id="3095368"/>
    <lineage>
        <taxon>Bacteria</taxon>
        <taxon>Bacillati</taxon>
        <taxon>Bacillota</taxon>
        <taxon>Bacilli</taxon>
        <taxon>Bacillales</taxon>
        <taxon>Bacillaceae</taxon>
        <taxon>Gracilibacillus</taxon>
    </lineage>
</organism>
<proteinExistence type="predicted"/>
<accession>A0ACC6M3S4</accession>
<keyword evidence="2" id="KW-1185">Reference proteome</keyword>
<gene>
    <name evidence="1" type="ORF">SH601_06370</name>
</gene>
<dbReference type="EMBL" id="JAWZSR010000003">
    <property type="protein sequence ID" value="MDX8045609.1"/>
    <property type="molecule type" value="Genomic_DNA"/>
</dbReference>
<sequence>MKRRLLFNLTFTAIFLGLFSLIISLFYQDVARALDQNEFFPTNKTFDLQACQQWRNEISSFDLTPKEKATEITILMYHRVIPEDKLEDNHFEQDGSIVSTIVLKEDFEEQMQLLHDNGYITLTLEELALFIKNELDIPKRSIVLTFDDGFKDNAIEVAPILREHHFHATSFVITGAVNKYDATYEPGEYQYFSVDDLHNICDVFEFESHTYNFHKRMEDHTPYLTGKPIEEVREDLEASIINLNGQNQAFASPYGAFNEENLALFKELGFNMAFTVVPDTVKPGTDIYQIPRKEIYPRETIEEFKVKIGLK</sequence>
<dbReference type="Proteomes" id="UP001277972">
    <property type="component" value="Unassembled WGS sequence"/>
</dbReference>